<dbReference type="AlphaFoldDB" id="A0A0R3T9E6"/>
<organism evidence="1">
    <name type="scientific">Rodentolepis nana</name>
    <name type="common">Dwarf tapeworm</name>
    <name type="synonym">Hymenolepis nana</name>
    <dbReference type="NCBI Taxonomy" id="102285"/>
    <lineage>
        <taxon>Eukaryota</taxon>
        <taxon>Metazoa</taxon>
        <taxon>Spiralia</taxon>
        <taxon>Lophotrochozoa</taxon>
        <taxon>Platyhelminthes</taxon>
        <taxon>Cestoda</taxon>
        <taxon>Eucestoda</taxon>
        <taxon>Cyclophyllidea</taxon>
        <taxon>Hymenolepididae</taxon>
        <taxon>Rodentolepis</taxon>
    </lineage>
</organism>
<sequence>MPPSSSSFSIRSAGSFWGLASGSILSGTGRFASSFHAPLQHHVWPEENLVQLEHYQVREHHEYLHHHLLQHRSASLQQLVDADPYAP</sequence>
<protein>
    <submittedName>
        <fullName evidence="1">Secreted protein</fullName>
    </submittedName>
</protein>
<name>A0A0R3T9E6_RODNA</name>
<proteinExistence type="predicted"/>
<dbReference type="WBParaSite" id="HNAJ_0000368501-mRNA-1">
    <property type="protein sequence ID" value="HNAJ_0000368501-mRNA-1"/>
    <property type="gene ID" value="HNAJ_0000368501"/>
</dbReference>
<accession>A0A0R3T9E6</accession>
<reference evidence="1" key="1">
    <citation type="submission" date="2017-02" db="UniProtKB">
        <authorList>
            <consortium name="WormBaseParasite"/>
        </authorList>
    </citation>
    <scope>IDENTIFICATION</scope>
</reference>
<evidence type="ECO:0000313" key="1">
    <source>
        <dbReference type="WBParaSite" id="HNAJ_0000368501-mRNA-1"/>
    </source>
</evidence>